<dbReference type="Pfam" id="PF01094">
    <property type="entry name" value="ANF_receptor"/>
    <property type="match status" value="2"/>
</dbReference>
<dbReference type="InterPro" id="IPR001320">
    <property type="entry name" value="Iontro_rcpt_C"/>
</dbReference>
<dbReference type="CDD" id="cd19990">
    <property type="entry name" value="PBP1_GABAb_receptor_plant"/>
    <property type="match status" value="2"/>
</dbReference>
<reference evidence="15 16" key="1">
    <citation type="submission" date="2023-03" db="EMBL/GenBank/DDBJ databases">
        <title>WGS of Gossypium arboreum.</title>
        <authorList>
            <person name="Yu D."/>
        </authorList>
    </citation>
    <scope>NUCLEOTIDE SEQUENCE [LARGE SCALE GENOMIC DNA]</scope>
    <source>
        <tissue evidence="15">Leaf</tissue>
    </source>
</reference>
<dbReference type="PANTHER" id="PTHR18966">
    <property type="entry name" value="IONOTROPIC GLUTAMATE RECEPTOR"/>
    <property type="match status" value="1"/>
</dbReference>
<keyword evidence="8" id="KW-0325">Glycoprotein</keyword>
<evidence type="ECO:0000256" key="5">
    <source>
        <dbReference type="ARBA" id="ARBA00023065"/>
    </source>
</evidence>
<dbReference type="Pfam" id="PF10613">
    <property type="entry name" value="Lig_chan-Glu_bd"/>
    <property type="match status" value="2"/>
</dbReference>
<dbReference type="InterPro" id="IPR044440">
    <property type="entry name" value="GABAb_receptor_plant_PBP1"/>
</dbReference>
<evidence type="ECO:0000256" key="3">
    <source>
        <dbReference type="ARBA" id="ARBA00022692"/>
    </source>
</evidence>
<feature type="domain" description="Ionotropic glutamate receptor C-terminal" evidence="14">
    <location>
        <begin position="468"/>
        <end position="809"/>
    </location>
</feature>
<comment type="caution">
    <text evidence="15">The sequence shown here is derived from an EMBL/GenBank/DDBJ whole genome shotgun (WGS) entry which is preliminary data.</text>
</comment>
<keyword evidence="4 12" id="KW-1133">Transmembrane helix</keyword>
<dbReference type="Proteomes" id="UP001358586">
    <property type="component" value="Chromosome 13"/>
</dbReference>
<keyword evidence="2" id="KW-0813">Transport</keyword>
<feature type="region of interest" description="Disordered" evidence="11">
    <location>
        <begin position="1832"/>
        <end position="1852"/>
    </location>
</feature>
<evidence type="ECO:0000256" key="7">
    <source>
        <dbReference type="ARBA" id="ARBA00023170"/>
    </source>
</evidence>
<accession>A0ABR0MEP0</accession>
<evidence type="ECO:0000256" key="6">
    <source>
        <dbReference type="ARBA" id="ARBA00023136"/>
    </source>
</evidence>
<keyword evidence="10" id="KW-0407">Ion channel</keyword>
<evidence type="ECO:0000256" key="10">
    <source>
        <dbReference type="ARBA" id="ARBA00023303"/>
    </source>
</evidence>
<feature type="signal peptide" evidence="13">
    <location>
        <begin position="1"/>
        <end position="24"/>
    </location>
</feature>
<evidence type="ECO:0000313" key="15">
    <source>
        <dbReference type="EMBL" id="KAK5771593.1"/>
    </source>
</evidence>
<proteinExistence type="predicted"/>
<gene>
    <name evidence="15" type="ORF">PVK06_047816</name>
</gene>
<feature type="chain" id="PRO_5045632914" description="Ionotropic glutamate receptor C-terminal domain-containing protein" evidence="13">
    <location>
        <begin position="25"/>
        <end position="1852"/>
    </location>
</feature>
<evidence type="ECO:0000256" key="9">
    <source>
        <dbReference type="ARBA" id="ARBA00023286"/>
    </source>
</evidence>
<feature type="transmembrane region" description="Helical" evidence="12">
    <location>
        <begin position="649"/>
        <end position="667"/>
    </location>
</feature>
<protein>
    <recommendedName>
        <fullName evidence="14">Ionotropic glutamate receptor C-terminal domain-containing protein</fullName>
    </recommendedName>
</protein>
<name>A0ABR0MEP0_GOSAR</name>
<sequence>MKNLGFSWFFCLMIWVSLNCLVSCQKPGVVNVGAVFTFDSVIGRVAKAAMEAAISDINATPTILNETRLNLIKADANCNAFLGSIEAYQVIEREVVAFIGPQSSSIAHMISEIANGLQVPLVSYAATDPSLSAKQFPFFVRTVQSDSYQMNAMASLVDFYGWKEVIAIYVDNDYGRNGISALNDELNRRMAKAFYKLPLPVRFTQHDIVAVLNQSRLLGPRVYIVHVDPDPGLRIFATAEKLQMMSSNYVWFATDWLSATIDSFAPMNRTALSVLQGVVGLRQHIPESNQTKNFLSRWKKMQQQGLVKSELNTYGLCAYDTVWTVARSIDKFIDDGNNFTFSLSVKLNDSKTTQMHLGKLKVFDGGAILLDDILNTSFSGLTGPVRFNSDRNIVTSGYDVINIDKMAVHIVGFWSNTFGFSVSPPETLQGTKNRHSEIEQKLGKVAWPGGKTKQPRGWVIADDERPLRIGVPYRASFVDFVTKLNGSHKIAGYCIDVFTEALKFVPYNVPYKFELFGDGQSNPNYGQLVQRVADDVFDAAVGDIAIVKNRTKVVDFSQPYITTGLVIVAPIHNTKSSAWVFLKPFTADMWCMTAGGFFIIAFVIWILEHRVNDAFRGPPRRQLVTMFMFSFSTLFKTNQEVTVSTLGRLVMVVWLFLLMVITSSYTANLTSILTVQQLSSPITGVESLIGNSWPIGYQVGSFAYGYLSDNLNIQRSRLVKLHSPEEYETALRLGPDNGGVAAIVDELSYVELFLSKRTDFGIIGQPFTKSGWGFAFQRDSPLAVDMSTAILKLSETGKLQEIHAKWFCKMGCPGERRGKSEPNQLHLVSFWGLYLLCGLITLVALLIFILRMVRQYARYRRRQLKLCRPSSSVQTTTRCSQVLFNFFDFIDEKEEAIKKMLSGWSWRNMKEVLLISGFMKRTLILLSLWFFIWFPLEAFCSTGNTSSSSNPKVINIGALFTLNSVIGGATKPALLAAIDDVNSNPNILNGIELKLILRDTNCSGFIGTMEALQLMESDIVVAIGPQSSGIAHVISHVVNELHVPLLSFGATDPTLASLQFPYFLRTTHSDYFQMYAIADVLDYYGWREVIAIFVDDDYGRNGISVLGDSLAKKRAKISYKASFSPEDPESKINDLLVEVNLMESRVFVVHANPDTGLNIFSVAKRLNMMSGGYVWIATDWLPSYLDSREAVDPSTMNILQGVVALRRYTPDTNLKKRFISRWKNLKDKGSTGPGGFNSYALYAYDSVWLAAHALEVFLSEGGNLSFSNDPKLSDTNGTALHLSSLRVFNGGQQLLQTLLRMNLSGLSGQIQFNQQRDLIHPAFDVLNIVGTGTHRIGYWSNYSHLSIVPPESLYTKPSNISSGSQHLYGVKWPGETSKVPRGWVFPNNGQPLRIAVPNRVGYKEFVSKDNSPQGVKGYCIDVFEAAINLLPYAVPHKYMLFGDGKRNPNYDEIVSQVAQNKYDAAVGDITIVTNRTKIVDFTQPYMESGLVVVALVKEAKSSPWAFLKPFTKEMWFVTAAFFLFVGAVVWILEHRINHEFRGPPRQQLITIFWFSFSTMFFSHRENTVSTLGRLLLIIWLFVVLIINSSYTASLTSILTVQQLTSGIQGIDSLISSSEPIGIQEGSFALNYLVDELNIARSRIVKLKDPEAYLRALNLGPKAGGVAAIVDELPYIELFLTSTNCLYRTVGQEFTKSGLGFAFQRDSPLAVDLSTAILQLSESGELQKFHNKWLTHTECSIQINQEEENKLSLSSFWGLFLICGIACVLALTLFCYRVFTQYRRFSPEDEEAEVEEIEPSRLSRRSILSTSFNNIMDFVDRKETEIKEILKRKNIDESKQTSHNSNGQASSPT</sequence>
<dbReference type="Gene3D" id="3.40.50.2300">
    <property type="match status" value="4"/>
</dbReference>
<feature type="transmembrane region" description="Helical" evidence="12">
    <location>
        <begin position="1514"/>
        <end position="1532"/>
    </location>
</feature>
<keyword evidence="16" id="KW-1185">Reference proteome</keyword>
<evidence type="ECO:0000256" key="4">
    <source>
        <dbReference type="ARBA" id="ARBA00022989"/>
    </source>
</evidence>
<dbReference type="PRINTS" id="PR00248">
    <property type="entry name" value="GPCRMGR"/>
</dbReference>
<evidence type="ECO:0000256" key="2">
    <source>
        <dbReference type="ARBA" id="ARBA00022448"/>
    </source>
</evidence>
<dbReference type="SMART" id="SM00079">
    <property type="entry name" value="PBPe"/>
    <property type="match status" value="2"/>
</dbReference>
<feature type="transmembrane region" description="Helical" evidence="12">
    <location>
        <begin position="589"/>
        <end position="607"/>
    </location>
</feature>
<feature type="transmembrane region" description="Helical" evidence="12">
    <location>
        <begin position="831"/>
        <end position="853"/>
    </location>
</feature>
<dbReference type="InterPro" id="IPR028082">
    <property type="entry name" value="Peripla_BP_I"/>
</dbReference>
<keyword evidence="6 12" id="KW-0472">Membrane</keyword>
<feature type="transmembrane region" description="Helical" evidence="12">
    <location>
        <begin position="1574"/>
        <end position="1592"/>
    </location>
</feature>
<evidence type="ECO:0000256" key="1">
    <source>
        <dbReference type="ARBA" id="ARBA00004141"/>
    </source>
</evidence>
<feature type="transmembrane region" description="Helical" evidence="12">
    <location>
        <begin position="1755"/>
        <end position="1775"/>
    </location>
</feature>
<dbReference type="CDD" id="cd13686">
    <property type="entry name" value="GluR_Plant"/>
    <property type="match status" value="2"/>
</dbReference>
<evidence type="ECO:0000313" key="16">
    <source>
        <dbReference type="Proteomes" id="UP001358586"/>
    </source>
</evidence>
<dbReference type="PRINTS" id="PR01176">
    <property type="entry name" value="GABABRECEPTR"/>
</dbReference>
<dbReference type="SUPFAM" id="SSF53822">
    <property type="entry name" value="Periplasmic binding protein-like I"/>
    <property type="match status" value="2"/>
</dbReference>
<feature type="transmembrane region" description="Helical" evidence="12">
    <location>
        <begin position="912"/>
        <end position="934"/>
    </location>
</feature>
<dbReference type="InterPro" id="IPR019594">
    <property type="entry name" value="Glu/Gly-bd"/>
</dbReference>
<keyword evidence="9" id="KW-1071">Ligand-gated ion channel</keyword>
<evidence type="ECO:0000259" key="14">
    <source>
        <dbReference type="SMART" id="SM00079"/>
    </source>
</evidence>
<organism evidence="15 16">
    <name type="scientific">Gossypium arboreum</name>
    <name type="common">Tree cotton</name>
    <name type="synonym">Gossypium nanking</name>
    <dbReference type="NCBI Taxonomy" id="29729"/>
    <lineage>
        <taxon>Eukaryota</taxon>
        <taxon>Viridiplantae</taxon>
        <taxon>Streptophyta</taxon>
        <taxon>Embryophyta</taxon>
        <taxon>Tracheophyta</taxon>
        <taxon>Spermatophyta</taxon>
        <taxon>Magnoliopsida</taxon>
        <taxon>eudicotyledons</taxon>
        <taxon>Gunneridae</taxon>
        <taxon>Pentapetalae</taxon>
        <taxon>rosids</taxon>
        <taxon>malvids</taxon>
        <taxon>Malvales</taxon>
        <taxon>Malvaceae</taxon>
        <taxon>Malvoideae</taxon>
        <taxon>Gossypium</taxon>
    </lineage>
</organism>
<evidence type="ECO:0000256" key="12">
    <source>
        <dbReference type="SAM" id="Phobius"/>
    </source>
</evidence>
<evidence type="ECO:0000256" key="11">
    <source>
        <dbReference type="SAM" id="MobiDB-lite"/>
    </source>
</evidence>
<keyword evidence="13" id="KW-0732">Signal</keyword>
<dbReference type="Gene3D" id="3.40.190.10">
    <property type="entry name" value="Periplasmic binding protein-like II"/>
    <property type="match status" value="5"/>
</dbReference>
<comment type="subcellular location">
    <subcellularLocation>
        <location evidence="1">Membrane</location>
        <topology evidence="1">Multi-pass membrane protein</topology>
    </subcellularLocation>
</comment>
<dbReference type="Pfam" id="PF00060">
    <property type="entry name" value="Lig_chan"/>
    <property type="match status" value="2"/>
</dbReference>
<keyword evidence="3 12" id="KW-0812">Transmembrane</keyword>
<dbReference type="InterPro" id="IPR000337">
    <property type="entry name" value="GPCR_3"/>
</dbReference>
<feature type="compositionally biased region" description="Polar residues" evidence="11">
    <location>
        <begin position="1840"/>
        <end position="1852"/>
    </location>
</feature>
<dbReference type="InterPro" id="IPR015683">
    <property type="entry name" value="Ionotropic_Glu_rcpt"/>
</dbReference>
<dbReference type="Gene3D" id="1.10.287.70">
    <property type="match status" value="2"/>
</dbReference>
<keyword evidence="5" id="KW-0406">Ion transport</keyword>
<evidence type="ECO:0000256" key="13">
    <source>
        <dbReference type="SAM" id="SignalP"/>
    </source>
</evidence>
<dbReference type="SUPFAM" id="SSF53850">
    <property type="entry name" value="Periplasmic binding protein-like II"/>
    <property type="match status" value="2"/>
</dbReference>
<dbReference type="InterPro" id="IPR001828">
    <property type="entry name" value="ANF_lig-bd_rcpt"/>
</dbReference>
<dbReference type="EMBL" id="JARKNE010000013">
    <property type="protein sequence ID" value="KAK5771593.1"/>
    <property type="molecule type" value="Genomic_DNA"/>
</dbReference>
<evidence type="ECO:0000256" key="8">
    <source>
        <dbReference type="ARBA" id="ARBA00023180"/>
    </source>
</evidence>
<feature type="domain" description="Ionotropic glutamate receptor C-terminal" evidence="14">
    <location>
        <begin position="1393"/>
        <end position="1735"/>
    </location>
</feature>
<keyword evidence="7" id="KW-0675">Receptor</keyword>